<keyword evidence="3" id="KW-0029">Amino-acid transport</keyword>
<dbReference type="PANTHER" id="PTHR30483">
    <property type="entry name" value="LEUCINE-SPECIFIC-BINDING PROTEIN"/>
    <property type="match status" value="1"/>
</dbReference>
<sequence length="405" mass="43250">MKRGIAMFKRLIASALVASSVASSAMPANAAEDGVTLGFAVAFTGWEAAYDGEATKMAQLWIEQQNAKGGLLGQPIKQIQQDTKSDRVEGAKAGQAMVQGGADVVLVTADYDYGAPAALQAQKAGLISVFLGASDPKAGVAGVGKLSFTANNAGQVEGATMAEWGINRRGFKKGYVLVDNLLEYNKSSCAGYEWAFPLHGGTIMAKDEFKNGDASISSQVTRLANAVRDEGVDNVMLCSVTPGGASAIKQIRAAGINIPILSNTGMDGLYWNSAVPDLKDFYVPVQAVFSGDPRAEVEALTKAYEAKYGSRPATQYAYPIYAWLDLYAKAVTKVGSTDAEKVVVEMNSYKDTPTVLGTRSFSDLIHIQTQIPMFVTEIKDGKQNVIEEVKISQDIPNDVLYRLKK</sequence>
<dbReference type="AlphaFoldDB" id="A0A3S0SMG4"/>
<evidence type="ECO:0000259" key="5">
    <source>
        <dbReference type="Pfam" id="PF13458"/>
    </source>
</evidence>
<proteinExistence type="inferred from homology"/>
<dbReference type="PANTHER" id="PTHR30483:SF6">
    <property type="entry name" value="PERIPLASMIC BINDING PROTEIN OF ABC TRANSPORTER FOR NATURAL AMINO ACIDS"/>
    <property type="match status" value="1"/>
</dbReference>
<dbReference type="GO" id="GO:0006865">
    <property type="term" value="P:amino acid transport"/>
    <property type="evidence" value="ECO:0007669"/>
    <property type="project" value="UniProtKB-KW"/>
</dbReference>
<keyword evidence="2 4" id="KW-0732">Signal</keyword>
<dbReference type="Proteomes" id="UP000273611">
    <property type="component" value="Unassembled WGS sequence"/>
</dbReference>
<protein>
    <submittedName>
        <fullName evidence="6">ABC transporter substrate-binding protein</fullName>
    </submittedName>
</protein>
<feature type="signal peptide" evidence="4">
    <location>
        <begin position="1"/>
        <end position="30"/>
    </location>
</feature>
<name>A0A3S0SMG4_9HYPH</name>
<evidence type="ECO:0000256" key="4">
    <source>
        <dbReference type="SAM" id="SignalP"/>
    </source>
</evidence>
<accession>A0A3S0SMG4</accession>
<evidence type="ECO:0000256" key="3">
    <source>
        <dbReference type="ARBA" id="ARBA00022970"/>
    </source>
</evidence>
<feature type="chain" id="PRO_5018524963" evidence="4">
    <location>
        <begin position="31"/>
        <end position="405"/>
    </location>
</feature>
<evidence type="ECO:0000256" key="1">
    <source>
        <dbReference type="ARBA" id="ARBA00010062"/>
    </source>
</evidence>
<dbReference type="EMBL" id="RIBW01000023">
    <property type="protein sequence ID" value="RUL96389.1"/>
    <property type="molecule type" value="Genomic_DNA"/>
</dbReference>
<organism evidence="6 7">
    <name type="scientific">Rhizobium anhuiense</name>
    <dbReference type="NCBI Taxonomy" id="1184720"/>
    <lineage>
        <taxon>Bacteria</taxon>
        <taxon>Pseudomonadati</taxon>
        <taxon>Pseudomonadota</taxon>
        <taxon>Alphaproteobacteria</taxon>
        <taxon>Hyphomicrobiales</taxon>
        <taxon>Rhizobiaceae</taxon>
        <taxon>Rhizobium/Agrobacterium group</taxon>
        <taxon>Rhizobium</taxon>
    </lineage>
</organism>
<dbReference type="SUPFAM" id="SSF53822">
    <property type="entry name" value="Periplasmic binding protein-like I"/>
    <property type="match status" value="1"/>
</dbReference>
<dbReference type="InterPro" id="IPR051010">
    <property type="entry name" value="BCAA_transport"/>
</dbReference>
<keyword evidence="3" id="KW-0813">Transport</keyword>
<dbReference type="InterPro" id="IPR028081">
    <property type="entry name" value="Leu-bd"/>
</dbReference>
<comment type="similarity">
    <text evidence="1">Belongs to the leucine-binding protein family.</text>
</comment>
<feature type="domain" description="Leucine-binding protein" evidence="5">
    <location>
        <begin position="35"/>
        <end position="381"/>
    </location>
</feature>
<dbReference type="Gene3D" id="3.40.50.2300">
    <property type="match status" value="2"/>
</dbReference>
<dbReference type="Pfam" id="PF13458">
    <property type="entry name" value="Peripla_BP_6"/>
    <property type="match status" value="1"/>
</dbReference>
<evidence type="ECO:0000313" key="7">
    <source>
        <dbReference type="Proteomes" id="UP000273611"/>
    </source>
</evidence>
<reference evidence="6 7" key="1">
    <citation type="journal article" date="2015" name="Int. J. Syst. Evol. Microbiol.">
        <title>Rhizobium anhuiense sp. nov., isolated from effective nodules of Vicia faba and Pisum sativum.</title>
        <authorList>
            <person name="Zhang Y.J."/>
            <person name="Zheng W.T."/>
            <person name="Everall I."/>
            <person name="Young J.P."/>
            <person name="Zhang X.X."/>
            <person name="Tian C.F."/>
            <person name="Sui X.H."/>
            <person name="Wang E.T."/>
            <person name="Chen W.X."/>
        </authorList>
    </citation>
    <scope>NUCLEOTIDE SEQUENCE [LARGE SCALE GENOMIC DNA]</scope>
    <source>
        <strain evidence="6 7">CCBAU 23252</strain>
    </source>
</reference>
<dbReference type="InterPro" id="IPR028082">
    <property type="entry name" value="Peripla_BP_I"/>
</dbReference>
<comment type="caution">
    <text evidence="6">The sequence shown here is derived from an EMBL/GenBank/DDBJ whole genome shotgun (WGS) entry which is preliminary data.</text>
</comment>
<evidence type="ECO:0000256" key="2">
    <source>
        <dbReference type="ARBA" id="ARBA00022729"/>
    </source>
</evidence>
<evidence type="ECO:0000313" key="6">
    <source>
        <dbReference type="EMBL" id="RUL96389.1"/>
    </source>
</evidence>
<gene>
    <name evidence="6" type="ORF">EEQ99_31320</name>
</gene>